<gene>
    <name evidence="5" type="ORF">BST63_17435</name>
    <name evidence="4" type="ORF">BSZ18_22535</name>
</gene>
<evidence type="ECO:0000313" key="4">
    <source>
        <dbReference type="EMBL" id="OSJ06402.1"/>
    </source>
</evidence>
<dbReference type="EMBL" id="NAFK01000161">
    <property type="protein sequence ID" value="OSJ28509.1"/>
    <property type="molecule type" value="Genomic_DNA"/>
</dbReference>
<evidence type="ECO:0000256" key="1">
    <source>
        <dbReference type="ARBA" id="ARBA00008635"/>
    </source>
</evidence>
<evidence type="ECO:0000256" key="3">
    <source>
        <dbReference type="PIRSR" id="PIRSR607837-1"/>
    </source>
</evidence>
<evidence type="ECO:0000313" key="6">
    <source>
        <dbReference type="Proteomes" id="UP000193553"/>
    </source>
</evidence>
<dbReference type="PANTHER" id="PTHR37302">
    <property type="entry name" value="SLR1116 PROTEIN"/>
    <property type="match status" value="1"/>
</dbReference>
<evidence type="ECO:0000256" key="2">
    <source>
        <dbReference type="ARBA" id="ARBA00022723"/>
    </source>
</evidence>
<keyword evidence="7" id="KW-1185">Reference proteome</keyword>
<keyword evidence="2 3" id="KW-0479">Metal-binding</keyword>
<protein>
    <submittedName>
        <fullName evidence="4">Damage-inducible protein DinB</fullName>
    </submittedName>
</protein>
<dbReference type="Proteomes" id="UP000193884">
    <property type="component" value="Unassembled WGS sequence"/>
</dbReference>
<dbReference type="EMBL" id="NAFI01000179">
    <property type="protein sequence ID" value="OSJ06402.1"/>
    <property type="molecule type" value="Genomic_DNA"/>
</dbReference>
<dbReference type="AlphaFoldDB" id="A0A1X3EDM8"/>
<feature type="binding site" evidence="3">
    <location>
        <position position="136"/>
    </location>
    <ligand>
        <name>a divalent metal cation</name>
        <dbReference type="ChEBI" id="CHEBI:60240"/>
    </ligand>
</feature>
<dbReference type="Gene3D" id="1.20.120.450">
    <property type="entry name" value="dinb family like domain"/>
    <property type="match status" value="1"/>
</dbReference>
<dbReference type="OrthoDB" id="9807509at2"/>
<dbReference type="Pfam" id="PF05163">
    <property type="entry name" value="DinB"/>
    <property type="match status" value="1"/>
</dbReference>
<name>A0A1X3EDM8_9BRAD</name>
<organism evidence="4 6">
    <name type="scientific">Bradyrhizobium canariense</name>
    <dbReference type="NCBI Taxonomy" id="255045"/>
    <lineage>
        <taxon>Bacteria</taxon>
        <taxon>Pseudomonadati</taxon>
        <taxon>Pseudomonadota</taxon>
        <taxon>Alphaproteobacteria</taxon>
        <taxon>Hyphomicrobiales</taxon>
        <taxon>Nitrobacteraceae</taxon>
        <taxon>Bradyrhizobium</taxon>
    </lineage>
</organism>
<dbReference type="InterPro" id="IPR007837">
    <property type="entry name" value="DinB"/>
</dbReference>
<comment type="caution">
    <text evidence="4">The sequence shown here is derived from an EMBL/GenBank/DDBJ whole genome shotgun (WGS) entry which is preliminary data.</text>
</comment>
<dbReference type="GO" id="GO:0046872">
    <property type="term" value="F:metal ion binding"/>
    <property type="evidence" value="ECO:0007669"/>
    <property type="project" value="UniProtKB-KW"/>
</dbReference>
<evidence type="ECO:0000313" key="7">
    <source>
        <dbReference type="Proteomes" id="UP000193884"/>
    </source>
</evidence>
<comment type="similarity">
    <text evidence="1">Belongs to the DinB family.</text>
</comment>
<feature type="binding site" evidence="3">
    <location>
        <position position="140"/>
    </location>
    <ligand>
        <name>a divalent metal cation</name>
        <dbReference type="ChEBI" id="CHEBI:60240"/>
    </ligand>
</feature>
<dbReference type="Proteomes" id="UP000193553">
    <property type="component" value="Unassembled WGS sequence"/>
</dbReference>
<feature type="binding site" evidence="3">
    <location>
        <position position="52"/>
    </location>
    <ligand>
        <name>a divalent metal cation</name>
        <dbReference type="ChEBI" id="CHEBI:60240"/>
    </ligand>
</feature>
<dbReference type="SUPFAM" id="SSF109854">
    <property type="entry name" value="DinB/YfiT-like putative metalloenzymes"/>
    <property type="match status" value="1"/>
</dbReference>
<dbReference type="RefSeq" id="WP_085353170.1">
    <property type="nucleotide sequence ID" value="NZ_NAEX01000188.1"/>
</dbReference>
<dbReference type="InterPro" id="IPR034660">
    <property type="entry name" value="DinB/YfiT-like"/>
</dbReference>
<evidence type="ECO:0000313" key="5">
    <source>
        <dbReference type="EMBL" id="OSJ28509.1"/>
    </source>
</evidence>
<proteinExistence type="inferred from homology"/>
<accession>A0A1X3EDM8</accession>
<dbReference type="PANTHER" id="PTHR37302:SF3">
    <property type="entry name" value="DAMAGE-INDUCIBLE PROTEIN DINB"/>
    <property type="match status" value="1"/>
</dbReference>
<sequence length="187" mass="20994">MPAGLVQTYRAFAHNNAWANHRLLTACAALSQADFEAERTGFFPSLQRTLNHIHVIDLFYVDALEGGWLGPAAWKNEVPHPSLAALKAAQAAIDKRLIAVCDGLTPEILNGIVRINRDTRVQTERRDRLLMHLFQHQIHHRGQAHAMLSETSVAPPQLDEFFAEGEAPLRATEFDQLGWTEETVWKA</sequence>
<reference evidence="6 7" key="1">
    <citation type="submission" date="2017-03" db="EMBL/GenBank/DDBJ databases">
        <title>Whole genome sequences of fourteen strains of Bradyrhizobium canariense and one strain of Bradyrhizobium japonicum isolated from Lupinus (Papilionoideae: Genisteae) species in Algeria.</title>
        <authorList>
            <person name="Crovadore J."/>
            <person name="Chekireb D."/>
            <person name="Brachmann A."/>
            <person name="Chablais R."/>
            <person name="Cochard B."/>
            <person name="Lefort F."/>
        </authorList>
    </citation>
    <scope>NUCLEOTIDE SEQUENCE [LARGE SCALE GENOMIC DNA]</scope>
    <source>
        <strain evidence="4 6">UBMA195</strain>
        <strain evidence="5 7">UBMAN05</strain>
    </source>
</reference>